<reference evidence="2" key="1">
    <citation type="submission" date="2024-03" db="EMBL/GenBank/DDBJ databases">
        <title>WGS assembly of Saponaria officinalis var. Norfolk2.</title>
        <authorList>
            <person name="Jenkins J."/>
            <person name="Shu S."/>
            <person name="Grimwood J."/>
            <person name="Barry K."/>
            <person name="Goodstein D."/>
            <person name="Schmutz J."/>
            <person name="Leebens-Mack J."/>
            <person name="Osbourn A."/>
        </authorList>
    </citation>
    <scope>NUCLEOTIDE SEQUENCE [LARGE SCALE GENOMIC DNA]</scope>
    <source>
        <strain evidence="2">JIC</strain>
    </source>
</reference>
<dbReference type="SUPFAM" id="SSF53098">
    <property type="entry name" value="Ribonuclease H-like"/>
    <property type="match status" value="1"/>
</dbReference>
<dbReference type="EMBL" id="JBDFQZ010000014">
    <property type="protein sequence ID" value="KAK9664961.1"/>
    <property type="molecule type" value="Genomic_DNA"/>
</dbReference>
<dbReference type="Proteomes" id="UP001443914">
    <property type="component" value="Unassembled WGS sequence"/>
</dbReference>
<dbReference type="InterPro" id="IPR055298">
    <property type="entry name" value="AtLOH3-like"/>
</dbReference>
<dbReference type="InterPro" id="IPR012337">
    <property type="entry name" value="RNaseH-like_sf"/>
</dbReference>
<keyword evidence="3" id="KW-1185">Reference proteome</keyword>
<gene>
    <name evidence="2" type="ORF">RND81_14G080200</name>
</gene>
<dbReference type="InterPro" id="IPR025398">
    <property type="entry name" value="DUF4371"/>
</dbReference>
<accession>A0AAW1GMM6</accession>
<feature type="domain" description="DUF4371" evidence="1">
    <location>
        <begin position="2"/>
        <end position="73"/>
    </location>
</feature>
<protein>
    <recommendedName>
        <fullName evidence="1">DUF4371 domain-containing protein</fullName>
    </recommendedName>
</protein>
<evidence type="ECO:0000313" key="2">
    <source>
        <dbReference type="EMBL" id="KAK9664961.1"/>
    </source>
</evidence>
<name>A0AAW1GMM6_SAPOF</name>
<evidence type="ECO:0000313" key="3">
    <source>
        <dbReference type="Proteomes" id="UP001443914"/>
    </source>
</evidence>
<proteinExistence type="predicted"/>
<dbReference type="Pfam" id="PF14291">
    <property type="entry name" value="DUF4371"/>
    <property type="match status" value="1"/>
</dbReference>
<dbReference type="PANTHER" id="PTHR11697">
    <property type="entry name" value="GENERAL TRANSCRIPTION FACTOR 2-RELATED ZINC FINGER PROTEIN"/>
    <property type="match status" value="1"/>
</dbReference>
<sequence length="274" mass="31557">MSYKEQLAICLRFVDKKGRVCERFLGIVKVADTCSMSLKIAIKKMIGDNKLSMSKIRGQGYDGASNMRDEINGLKTLIMSDTPSAYYIHCFAHQLQLTLVAVARDNYDCKWFFEQVSYLVNLMGVSCKRKEMLRMVQAQKIVEGLELNKIESGQCLNQELGLARPGDTRWGSYYKTVLNIITLYPSIFEVLLTIGKNGHSDDCLKAQTIMLCFESFQFVFMARLMLVIFGYTDELCQALKRRDQDIVNAMTFVRLTKERLQKIRDDDWEHFLVV</sequence>
<dbReference type="AlphaFoldDB" id="A0AAW1GMM6"/>
<organism evidence="2 3">
    <name type="scientific">Saponaria officinalis</name>
    <name type="common">Common soapwort</name>
    <name type="synonym">Lychnis saponaria</name>
    <dbReference type="NCBI Taxonomy" id="3572"/>
    <lineage>
        <taxon>Eukaryota</taxon>
        <taxon>Viridiplantae</taxon>
        <taxon>Streptophyta</taxon>
        <taxon>Embryophyta</taxon>
        <taxon>Tracheophyta</taxon>
        <taxon>Spermatophyta</taxon>
        <taxon>Magnoliopsida</taxon>
        <taxon>eudicotyledons</taxon>
        <taxon>Gunneridae</taxon>
        <taxon>Pentapetalae</taxon>
        <taxon>Caryophyllales</taxon>
        <taxon>Caryophyllaceae</taxon>
        <taxon>Caryophylleae</taxon>
        <taxon>Saponaria</taxon>
    </lineage>
</organism>
<evidence type="ECO:0000259" key="1">
    <source>
        <dbReference type="Pfam" id="PF14291"/>
    </source>
</evidence>
<dbReference type="PANTHER" id="PTHR11697:SF230">
    <property type="entry name" value="ZINC FINGER, MYM DOMAIN CONTAINING 1"/>
    <property type="match status" value="1"/>
</dbReference>
<comment type="caution">
    <text evidence="2">The sequence shown here is derived from an EMBL/GenBank/DDBJ whole genome shotgun (WGS) entry which is preliminary data.</text>
</comment>